<dbReference type="KEGG" id="mana:MAMMFC1_02174"/>
<keyword evidence="4" id="KW-1185">Reference proteome</keyword>
<protein>
    <submittedName>
        <fullName evidence="3">Uncharacterized protein</fullName>
    </submittedName>
</protein>
<reference evidence="3 4" key="1">
    <citation type="journal article" date="2018" name="Int. J. Syst. Evol. Microbiol.">
        <title>Methylomusa anaerophila gen. nov., sp. nov., an anaerobic methanol-utilizing bacterium isolated from a microbial fuel cell.</title>
        <authorList>
            <person name="Amano N."/>
            <person name="Yamamuro A."/>
            <person name="Miyahara M."/>
            <person name="Kouzuma A."/>
            <person name="Abe T."/>
            <person name="Watanabe K."/>
        </authorList>
    </citation>
    <scope>NUCLEOTIDE SEQUENCE [LARGE SCALE GENOMIC DNA]</scope>
    <source>
        <strain evidence="3 4">MMFC1</strain>
    </source>
</reference>
<feature type="region of interest" description="Disordered" evidence="1">
    <location>
        <begin position="126"/>
        <end position="176"/>
    </location>
</feature>
<evidence type="ECO:0000256" key="2">
    <source>
        <dbReference type="SAM" id="Phobius"/>
    </source>
</evidence>
<keyword evidence="2" id="KW-0812">Transmembrane</keyword>
<dbReference type="OrthoDB" id="1680278at2"/>
<gene>
    <name evidence="3" type="ORF">MAMMFC1_02174</name>
</gene>
<evidence type="ECO:0000313" key="4">
    <source>
        <dbReference type="Proteomes" id="UP000276437"/>
    </source>
</evidence>
<accession>A0A348AK92</accession>
<keyword evidence="2" id="KW-0472">Membrane</keyword>
<dbReference type="Proteomes" id="UP000276437">
    <property type="component" value="Chromosome"/>
</dbReference>
<dbReference type="AlphaFoldDB" id="A0A348AK92"/>
<keyword evidence="2" id="KW-1133">Transmembrane helix</keyword>
<sequence>MKKKMNMDEMQAEELSAAIDSLNMGLKPAAVSEEINNLIIVAGIIKQSYQQVQTKPDHTTALAERIAAGIEKKRKKRRKKFSIWAFAGGIGSIAAVLLAAALNLVPPLHQEHGLREDAPPDKVIAANDTQAPLPNPVYENTGQESVPGIPPSSLDDKPAPEQSGTVEKQADTSSKAPIRTFALPDSGAVPGNSNVSRVRLPGRKADAVTEEAGTGIVRQIYGKGTPREIIVTQLPPAGGGPVAASISREKTAKSQQNEATARNKVFTTINGIEVIVEGAVPEDELKKLAQTLVVEETPQPSPGKSQVEDVKK</sequence>
<dbReference type="EMBL" id="AP018449">
    <property type="protein sequence ID" value="BBB91490.1"/>
    <property type="molecule type" value="Genomic_DNA"/>
</dbReference>
<feature type="transmembrane region" description="Helical" evidence="2">
    <location>
        <begin position="81"/>
        <end position="105"/>
    </location>
</feature>
<evidence type="ECO:0000313" key="3">
    <source>
        <dbReference type="EMBL" id="BBB91490.1"/>
    </source>
</evidence>
<proteinExistence type="predicted"/>
<evidence type="ECO:0000256" key="1">
    <source>
        <dbReference type="SAM" id="MobiDB-lite"/>
    </source>
</evidence>
<dbReference type="RefSeq" id="WP_126308502.1">
    <property type="nucleotide sequence ID" value="NZ_AP018449.1"/>
</dbReference>
<feature type="region of interest" description="Disordered" evidence="1">
    <location>
        <begin position="293"/>
        <end position="312"/>
    </location>
</feature>
<name>A0A348AK92_9FIRM</name>
<organism evidence="3 4">
    <name type="scientific">Methylomusa anaerophila</name>
    <dbReference type="NCBI Taxonomy" id="1930071"/>
    <lineage>
        <taxon>Bacteria</taxon>
        <taxon>Bacillati</taxon>
        <taxon>Bacillota</taxon>
        <taxon>Negativicutes</taxon>
        <taxon>Selenomonadales</taxon>
        <taxon>Sporomusaceae</taxon>
        <taxon>Methylomusa</taxon>
    </lineage>
</organism>
<feature type="compositionally biased region" description="Polar residues" evidence="1">
    <location>
        <begin position="162"/>
        <end position="175"/>
    </location>
</feature>
<feature type="compositionally biased region" description="Polar residues" evidence="1">
    <location>
        <begin position="127"/>
        <end position="144"/>
    </location>
</feature>